<dbReference type="PRINTS" id="PR00385">
    <property type="entry name" value="P450"/>
</dbReference>
<evidence type="ECO:0000256" key="9">
    <source>
        <dbReference type="ARBA" id="ARBA00023002"/>
    </source>
</evidence>
<keyword evidence="10 13" id="KW-0408">Iron</keyword>
<dbReference type="PRINTS" id="PR00463">
    <property type="entry name" value="EP450I"/>
</dbReference>
<keyword evidence="12" id="KW-0472">Membrane</keyword>
<evidence type="ECO:0000256" key="10">
    <source>
        <dbReference type="ARBA" id="ARBA00023004"/>
    </source>
</evidence>
<dbReference type="GO" id="GO:0016705">
    <property type="term" value="F:oxidoreductase activity, acting on paired donors, with incorporation or reduction of molecular oxygen"/>
    <property type="evidence" value="ECO:0007669"/>
    <property type="project" value="InterPro"/>
</dbReference>
<evidence type="ECO:0000313" key="16">
    <source>
        <dbReference type="Proteomes" id="UP001215151"/>
    </source>
</evidence>
<dbReference type="PANTHER" id="PTHR46300">
    <property type="entry name" value="P450, PUTATIVE (EUROFUNG)-RELATED-RELATED"/>
    <property type="match status" value="1"/>
</dbReference>
<evidence type="ECO:0000256" key="2">
    <source>
        <dbReference type="ARBA" id="ARBA00004167"/>
    </source>
</evidence>
<dbReference type="InterPro" id="IPR017972">
    <property type="entry name" value="Cyt_P450_CS"/>
</dbReference>
<keyword evidence="6" id="KW-0812">Transmembrane</keyword>
<dbReference type="Gene3D" id="1.10.630.10">
    <property type="entry name" value="Cytochrome P450"/>
    <property type="match status" value="1"/>
</dbReference>
<evidence type="ECO:0008006" key="17">
    <source>
        <dbReference type="Google" id="ProtNLM"/>
    </source>
</evidence>
<dbReference type="GO" id="GO:0020037">
    <property type="term" value="F:heme binding"/>
    <property type="evidence" value="ECO:0007669"/>
    <property type="project" value="InterPro"/>
</dbReference>
<reference evidence="15" key="1">
    <citation type="submission" date="2022-11" db="EMBL/GenBank/DDBJ databases">
        <title>Genome Sequence of Cubamyces cubensis.</title>
        <authorList>
            <person name="Buettner E."/>
        </authorList>
    </citation>
    <scope>NUCLEOTIDE SEQUENCE</scope>
    <source>
        <strain evidence="15">MPL-01</strain>
    </source>
</reference>
<keyword evidence="16" id="KW-1185">Reference proteome</keyword>
<dbReference type="InterPro" id="IPR001128">
    <property type="entry name" value="Cyt_P450"/>
</dbReference>
<keyword evidence="7 13" id="KW-0479">Metal-binding</keyword>
<name>A0AAD7TQK1_9APHY</name>
<evidence type="ECO:0000256" key="14">
    <source>
        <dbReference type="RuleBase" id="RU000461"/>
    </source>
</evidence>
<dbReference type="InterPro" id="IPR036396">
    <property type="entry name" value="Cyt_P450_sf"/>
</dbReference>
<dbReference type="EMBL" id="JAPEVG010000200">
    <property type="protein sequence ID" value="KAJ8474070.1"/>
    <property type="molecule type" value="Genomic_DNA"/>
</dbReference>
<evidence type="ECO:0000256" key="13">
    <source>
        <dbReference type="PIRSR" id="PIRSR602401-1"/>
    </source>
</evidence>
<evidence type="ECO:0000256" key="4">
    <source>
        <dbReference type="ARBA" id="ARBA00010617"/>
    </source>
</evidence>
<dbReference type="GO" id="GO:0005506">
    <property type="term" value="F:iron ion binding"/>
    <property type="evidence" value="ECO:0007669"/>
    <property type="project" value="InterPro"/>
</dbReference>
<comment type="subcellular location">
    <subcellularLocation>
        <location evidence="2">Membrane</location>
        <topology evidence="2">Single-pass membrane protein</topology>
    </subcellularLocation>
</comment>
<evidence type="ECO:0000256" key="5">
    <source>
        <dbReference type="ARBA" id="ARBA00022617"/>
    </source>
</evidence>
<keyword evidence="5 13" id="KW-0349">Heme</keyword>
<dbReference type="AlphaFoldDB" id="A0AAD7TQK1"/>
<evidence type="ECO:0000256" key="1">
    <source>
        <dbReference type="ARBA" id="ARBA00001971"/>
    </source>
</evidence>
<keyword evidence="11 14" id="KW-0503">Monooxygenase</keyword>
<proteinExistence type="inferred from homology"/>
<gene>
    <name evidence="15" type="ORF">ONZ51_g7465</name>
</gene>
<dbReference type="GO" id="GO:0004497">
    <property type="term" value="F:monooxygenase activity"/>
    <property type="evidence" value="ECO:0007669"/>
    <property type="project" value="UniProtKB-KW"/>
</dbReference>
<evidence type="ECO:0000256" key="7">
    <source>
        <dbReference type="ARBA" id="ARBA00022723"/>
    </source>
</evidence>
<dbReference type="InterPro" id="IPR002401">
    <property type="entry name" value="Cyt_P450_E_grp-I"/>
</dbReference>
<sequence>MFDFPNLRPWRKFLELTNKYGDIVHLRVLGDDFIIVGSAEVANEMLNKRSANTADRPALAVIELSGQDVNFATFPYGQWWRRHRRSFWQQFHPGVISRYFHIQREGTHKFLASLLESPSRLRENIAYTFQGVILKIVYGIDVDPDDERLMFATAALESISQATPGHSIVEILPFMRYAPSWFPGAEFQKEFAKSKHANHRLKNELFDEARAAIERGEQRSCVVAELLERRRKSISDPDEEQVMKHVCAVAIEGSSDTTGYTLEGFFLAMAMYPDVQRKAQAELDKVVGLNRLPDHNDSDELVYINAVVKEALRWHAVMPLGLWHRTIADDELNGYFIPRGTMIWTNVWSILHDPKAYEDPFAFRPERFIKDGKLDPTVRDPADYLFGFGRRICPGRYFAIPSLFINIASALHVFDISLPLGDNGKPIPVEYKETHGLLSRPENLPCVVKPRSAAAEALIREVQRTAVLTTGL</sequence>
<dbReference type="GO" id="GO:0016020">
    <property type="term" value="C:membrane"/>
    <property type="evidence" value="ECO:0007669"/>
    <property type="project" value="UniProtKB-SubCell"/>
</dbReference>
<keyword evidence="8" id="KW-1133">Transmembrane helix</keyword>
<evidence type="ECO:0000256" key="8">
    <source>
        <dbReference type="ARBA" id="ARBA00022989"/>
    </source>
</evidence>
<evidence type="ECO:0000256" key="12">
    <source>
        <dbReference type="ARBA" id="ARBA00023136"/>
    </source>
</evidence>
<keyword evidence="9 14" id="KW-0560">Oxidoreductase</keyword>
<evidence type="ECO:0000313" key="15">
    <source>
        <dbReference type="EMBL" id="KAJ8474070.1"/>
    </source>
</evidence>
<accession>A0AAD7TQK1</accession>
<dbReference type="Proteomes" id="UP001215151">
    <property type="component" value="Unassembled WGS sequence"/>
</dbReference>
<dbReference type="SUPFAM" id="SSF48264">
    <property type="entry name" value="Cytochrome P450"/>
    <property type="match status" value="1"/>
</dbReference>
<evidence type="ECO:0000256" key="3">
    <source>
        <dbReference type="ARBA" id="ARBA00005179"/>
    </source>
</evidence>
<dbReference type="InterPro" id="IPR050364">
    <property type="entry name" value="Cytochrome_P450_fung"/>
</dbReference>
<evidence type="ECO:0000256" key="11">
    <source>
        <dbReference type="ARBA" id="ARBA00023033"/>
    </source>
</evidence>
<evidence type="ECO:0000256" key="6">
    <source>
        <dbReference type="ARBA" id="ARBA00022692"/>
    </source>
</evidence>
<comment type="pathway">
    <text evidence="3">Secondary metabolite biosynthesis.</text>
</comment>
<dbReference type="PANTHER" id="PTHR46300:SF7">
    <property type="entry name" value="P450, PUTATIVE (EUROFUNG)-RELATED"/>
    <property type="match status" value="1"/>
</dbReference>
<protein>
    <recommendedName>
        <fullName evidence="17">O-methylsterigmatocystin oxidoreductase</fullName>
    </recommendedName>
</protein>
<dbReference type="PROSITE" id="PS00086">
    <property type="entry name" value="CYTOCHROME_P450"/>
    <property type="match status" value="1"/>
</dbReference>
<dbReference type="CDD" id="cd11065">
    <property type="entry name" value="CYP64-like"/>
    <property type="match status" value="1"/>
</dbReference>
<comment type="caution">
    <text evidence="15">The sequence shown here is derived from an EMBL/GenBank/DDBJ whole genome shotgun (WGS) entry which is preliminary data.</text>
</comment>
<comment type="similarity">
    <text evidence="4 14">Belongs to the cytochrome P450 family.</text>
</comment>
<feature type="binding site" description="axial binding residue" evidence="13">
    <location>
        <position position="393"/>
    </location>
    <ligand>
        <name>heme</name>
        <dbReference type="ChEBI" id="CHEBI:30413"/>
    </ligand>
    <ligandPart>
        <name>Fe</name>
        <dbReference type="ChEBI" id="CHEBI:18248"/>
    </ligandPart>
</feature>
<dbReference type="Pfam" id="PF00067">
    <property type="entry name" value="p450"/>
    <property type="match status" value="1"/>
</dbReference>
<organism evidence="15 16">
    <name type="scientific">Trametes cubensis</name>
    <dbReference type="NCBI Taxonomy" id="1111947"/>
    <lineage>
        <taxon>Eukaryota</taxon>
        <taxon>Fungi</taxon>
        <taxon>Dikarya</taxon>
        <taxon>Basidiomycota</taxon>
        <taxon>Agaricomycotina</taxon>
        <taxon>Agaricomycetes</taxon>
        <taxon>Polyporales</taxon>
        <taxon>Polyporaceae</taxon>
        <taxon>Trametes</taxon>
    </lineage>
</organism>
<comment type="cofactor">
    <cofactor evidence="1 13">
        <name>heme</name>
        <dbReference type="ChEBI" id="CHEBI:30413"/>
    </cofactor>
</comment>